<dbReference type="SUPFAM" id="SSF53474">
    <property type="entry name" value="alpha/beta-Hydrolases"/>
    <property type="match status" value="1"/>
</dbReference>
<comment type="caution">
    <text evidence="2">The sequence shown here is derived from an EMBL/GenBank/DDBJ whole genome shotgun (WGS) entry which is preliminary data.</text>
</comment>
<feature type="domain" description="AB hydrolase-1" evidence="1">
    <location>
        <begin position="6"/>
        <end position="83"/>
    </location>
</feature>
<evidence type="ECO:0000259" key="1">
    <source>
        <dbReference type="Pfam" id="PF12697"/>
    </source>
</evidence>
<protein>
    <recommendedName>
        <fullName evidence="1">AB hydrolase-1 domain-containing protein</fullName>
    </recommendedName>
</protein>
<sequence>MAPQQAALMAAGQRPVTVAALNEAASGSAWKQLPSFFVYGTADKNIPLEGLRFMARRANPKDVVEVKGASHVVMVSHADAVAKVIEEAAQSK</sequence>
<dbReference type="PANTHER" id="PTHR37017:SF11">
    <property type="entry name" value="ESTERASE_LIPASE_THIOESTERASE DOMAIN-CONTAINING PROTEIN"/>
    <property type="match status" value="1"/>
</dbReference>
<dbReference type="InterPro" id="IPR052897">
    <property type="entry name" value="Sec-Metab_Biosynth_Hydrolase"/>
</dbReference>
<dbReference type="InterPro" id="IPR029058">
    <property type="entry name" value="AB_hydrolase_fold"/>
</dbReference>
<accession>A0ABT4A2A7</accession>
<name>A0ABT4A2A7_9BACT</name>
<organism evidence="2 3">
    <name type="scientific">Archangium lansingense</name>
    <dbReference type="NCBI Taxonomy" id="2995310"/>
    <lineage>
        <taxon>Bacteria</taxon>
        <taxon>Pseudomonadati</taxon>
        <taxon>Myxococcota</taxon>
        <taxon>Myxococcia</taxon>
        <taxon>Myxococcales</taxon>
        <taxon>Cystobacterineae</taxon>
        <taxon>Archangiaceae</taxon>
        <taxon>Archangium</taxon>
    </lineage>
</organism>
<evidence type="ECO:0000313" key="3">
    <source>
        <dbReference type="Proteomes" id="UP001207654"/>
    </source>
</evidence>
<reference evidence="2 3" key="1">
    <citation type="submission" date="2022-11" db="EMBL/GenBank/DDBJ databases">
        <title>Minimal conservation of predation-associated metabolite biosynthetic gene clusters underscores biosynthetic potential of Myxococcota including descriptions for ten novel species: Archangium lansinium sp. nov., Myxococcus landrumus sp. nov., Nannocystis bai.</title>
        <authorList>
            <person name="Ahearne A."/>
            <person name="Stevens C."/>
            <person name="Phillips K."/>
        </authorList>
    </citation>
    <scope>NUCLEOTIDE SEQUENCE [LARGE SCALE GENOMIC DNA]</scope>
    <source>
        <strain evidence="2 3">MIWBW</strain>
    </source>
</reference>
<dbReference type="PANTHER" id="PTHR37017">
    <property type="entry name" value="AB HYDROLASE-1 DOMAIN-CONTAINING PROTEIN-RELATED"/>
    <property type="match status" value="1"/>
</dbReference>
<evidence type="ECO:0000313" key="2">
    <source>
        <dbReference type="EMBL" id="MCY1075777.1"/>
    </source>
</evidence>
<proteinExistence type="predicted"/>
<dbReference type="InterPro" id="IPR000073">
    <property type="entry name" value="AB_hydrolase_1"/>
</dbReference>
<dbReference type="EMBL" id="JAPNKA010000001">
    <property type="protein sequence ID" value="MCY1075777.1"/>
    <property type="molecule type" value="Genomic_DNA"/>
</dbReference>
<gene>
    <name evidence="2" type="ORF">OV287_14985</name>
</gene>
<dbReference type="Proteomes" id="UP001207654">
    <property type="component" value="Unassembled WGS sequence"/>
</dbReference>
<keyword evidence="3" id="KW-1185">Reference proteome</keyword>
<dbReference type="Gene3D" id="3.40.50.1820">
    <property type="entry name" value="alpha/beta hydrolase"/>
    <property type="match status" value="1"/>
</dbReference>
<dbReference type="Pfam" id="PF12697">
    <property type="entry name" value="Abhydrolase_6"/>
    <property type="match status" value="1"/>
</dbReference>